<accession>A0ABY9AT71</accession>
<sequence length="226" mass="25164">MNWGGGVRGGTPGRGLSRRACVLAGASSGLAGWLGVPATAHAGGQLEEPLADSVRTALTSAIANQAPPEPNFSTTEARLHYLRWLGTMSDRLRRRKPDWEVRRDFLQTVWYESKRAGLDVSLVLGLVQVESAFRKYAVSSVGARGYMQVMPFWTRVIGDGDASKLFHMQTNLRFGCVILRHYLDRERGDLFMTLGRYNGSRGRSPYPDAVFAAQRNWLFEDRVRSA</sequence>
<dbReference type="Gene3D" id="1.10.530.10">
    <property type="match status" value="1"/>
</dbReference>
<dbReference type="RefSeq" id="WP_011796711.1">
    <property type="nucleotide sequence ID" value="NZ_CP023687.1"/>
</dbReference>
<dbReference type="Proteomes" id="UP001242732">
    <property type="component" value="Chromosome"/>
</dbReference>
<keyword evidence="4" id="KW-1185">Reference proteome</keyword>
<evidence type="ECO:0000313" key="4">
    <source>
        <dbReference type="Proteomes" id="UP001242732"/>
    </source>
</evidence>
<reference evidence="3 4" key="1">
    <citation type="submission" date="2023-06" db="EMBL/GenBank/DDBJ databases">
        <authorList>
            <person name="Ham H."/>
            <person name="Park D.S."/>
        </authorList>
    </citation>
    <scope>NUCLEOTIDE SEQUENCE [LARGE SCALE GENOMIC DNA]</scope>
    <source>
        <strain evidence="3 4">KACC 17005</strain>
    </source>
</reference>
<organism evidence="3 4">
    <name type="scientific">Paracidovorax citrulli</name>
    <name type="common">Acidovorax citrulli</name>
    <dbReference type="NCBI Taxonomy" id="80869"/>
    <lineage>
        <taxon>Bacteria</taxon>
        <taxon>Pseudomonadati</taxon>
        <taxon>Pseudomonadota</taxon>
        <taxon>Betaproteobacteria</taxon>
        <taxon>Burkholderiales</taxon>
        <taxon>Comamonadaceae</taxon>
        <taxon>Paracidovorax</taxon>
    </lineage>
</organism>
<gene>
    <name evidence="3" type="ORF">QRO08_06000</name>
</gene>
<evidence type="ECO:0000256" key="1">
    <source>
        <dbReference type="ARBA" id="ARBA00007734"/>
    </source>
</evidence>
<dbReference type="PANTHER" id="PTHR37423">
    <property type="entry name" value="SOLUBLE LYTIC MUREIN TRANSGLYCOSYLASE-RELATED"/>
    <property type="match status" value="1"/>
</dbReference>
<evidence type="ECO:0000259" key="2">
    <source>
        <dbReference type="Pfam" id="PF01464"/>
    </source>
</evidence>
<dbReference type="EMBL" id="CP127363">
    <property type="protein sequence ID" value="WIY50125.1"/>
    <property type="molecule type" value="Genomic_DNA"/>
</dbReference>
<dbReference type="CDD" id="cd00254">
    <property type="entry name" value="LT-like"/>
    <property type="match status" value="1"/>
</dbReference>
<dbReference type="SUPFAM" id="SSF53955">
    <property type="entry name" value="Lysozyme-like"/>
    <property type="match status" value="1"/>
</dbReference>
<dbReference type="GeneID" id="79791441"/>
<proteinExistence type="inferred from homology"/>
<name>A0ABY9AT71_PARCI</name>
<dbReference type="InterPro" id="IPR008258">
    <property type="entry name" value="Transglycosylase_SLT_dom_1"/>
</dbReference>
<feature type="domain" description="Transglycosylase SLT" evidence="2">
    <location>
        <begin position="112"/>
        <end position="203"/>
    </location>
</feature>
<comment type="similarity">
    <text evidence="1">Belongs to the transglycosylase Slt family.</text>
</comment>
<evidence type="ECO:0000313" key="3">
    <source>
        <dbReference type="EMBL" id="WIY50125.1"/>
    </source>
</evidence>
<dbReference type="Pfam" id="PF01464">
    <property type="entry name" value="SLT"/>
    <property type="match status" value="1"/>
</dbReference>
<dbReference type="InterPro" id="IPR023346">
    <property type="entry name" value="Lysozyme-like_dom_sf"/>
</dbReference>
<protein>
    <submittedName>
        <fullName evidence="3">Lytic transglycosylase domain-containing protein</fullName>
    </submittedName>
</protein>
<dbReference type="PANTHER" id="PTHR37423:SF5">
    <property type="entry name" value="SOLUBLE LYTIC MUREIN TRANSGLYCOSYLASE"/>
    <property type="match status" value="1"/>
</dbReference>